<feature type="compositionally biased region" description="Basic and acidic residues" evidence="1">
    <location>
        <begin position="37"/>
        <end position="55"/>
    </location>
</feature>
<dbReference type="EnsemblPlants" id="OBART12G05010.1">
    <property type="protein sequence ID" value="OBART12G05010.1"/>
    <property type="gene ID" value="OBART12G05010"/>
</dbReference>
<keyword evidence="3" id="KW-1185">Reference proteome</keyword>
<dbReference type="PaxDb" id="65489-OBART12G05010.1"/>
<dbReference type="Proteomes" id="UP000026960">
    <property type="component" value="Chromosome 12"/>
</dbReference>
<reference evidence="2" key="1">
    <citation type="journal article" date="2009" name="Rice">
        <title>De Novo Next Generation Sequencing of Plant Genomes.</title>
        <authorList>
            <person name="Rounsley S."/>
            <person name="Marri P.R."/>
            <person name="Yu Y."/>
            <person name="He R."/>
            <person name="Sisneros N."/>
            <person name="Goicoechea J.L."/>
            <person name="Lee S.J."/>
            <person name="Angelova A."/>
            <person name="Kudrna D."/>
            <person name="Luo M."/>
            <person name="Affourtit J."/>
            <person name="Desany B."/>
            <person name="Knight J."/>
            <person name="Niazi F."/>
            <person name="Egholm M."/>
            <person name="Wing R.A."/>
        </authorList>
    </citation>
    <scope>NUCLEOTIDE SEQUENCE [LARGE SCALE GENOMIC DNA]</scope>
    <source>
        <strain evidence="2">cv. IRGC 105608</strain>
    </source>
</reference>
<name>A0A0D3HS49_9ORYZ</name>
<feature type="region of interest" description="Disordered" evidence="1">
    <location>
        <begin position="1"/>
        <end position="63"/>
    </location>
</feature>
<reference evidence="2" key="2">
    <citation type="submission" date="2015-03" db="UniProtKB">
        <authorList>
            <consortium name="EnsemblPlants"/>
        </authorList>
    </citation>
    <scope>IDENTIFICATION</scope>
</reference>
<proteinExistence type="predicted"/>
<evidence type="ECO:0000256" key="1">
    <source>
        <dbReference type="SAM" id="MobiDB-lite"/>
    </source>
</evidence>
<sequence>MAPRETLAASRSGSPVRRGEGRGQGARSGRKQRRGWSSHDEVSLGDDRWVPRDSGSEGLQDWG</sequence>
<evidence type="ECO:0000313" key="2">
    <source>
        <dbReference type="EnsemblPlants" id="OBART12G05010.1"/>
    </source>
</evidence>
<evidence type="ECO:0000313" key="3">
    <source>
        <dbReference type="Proteomes" id="UP000026960"/>
    </source>
</evidence>
<protein>
    <submittedName>
        <fullName evidence="2">Uncharacterized protein</fullName>
    </submittedName>
</protein>
<dbReference type="eggNOG" id="ENOG502R4Q7">
    <property type="taxonomic scope" value="Eukaryota"/>
</dbReference>
<dbReference type="AlphaFoldDB" id="A0A0D3HS49"/>
<accession>A0A0D3HS49</accession>
<organism evidence="2">
    <name type="scientific">Oryza barthii</name>
    <dbReference type="NCBI Taxonomy" id="65489"/>
    <lineage>
        <taxon>Eukaryota</taxon>
        <taxon>Viridiplantae</taxon>
        <taxon>Streptophyta</taxon>
        <taxon>Embryophyta</taxon>
        <taxon>Tracheophyta</taxon>
        <taxon>Spermatophyta</taxon>
        <taxon>Magnoliopsida</taxon>
        <taxon>Liliopsida</taxon>
        <taxon>Poales</taxon>
        <taxon>Poaceae</taxon>
        <taxon>BOP clade</taxon>
        <taxon>Oryzoideae</taxon>
        <taxon>Oryzeae</taxon>
        <taxon>Oryzinae</taxon>
        <taxon>Oryza</taxon>
    </lineage>
</organism>
<dbReference type="HOGENOM" id="CLU_2889311_0_0_1"/>
<dbReference type="Gramene" id="OBART12G05010.1">
    <property type="protein sequence ID" value="OBART12G05010.1"/>
    <property type="gene ID" value="OBART12G05010"/>
</dbReference>